<evidence type="ECO:0000256" key="2">
    <source>
        <dbReference type="SAM" id="SignalP"/>
    </source>
</evidence>
<evidence type="ECO:0000313" key="4">
    <source>
        <dbReference type="EMBL" id="MBB3840355.1"/>
    </source>
</evidence>
<feature type="region of interest" description="Disordered" evidence="1">
    <location>
        <begin position="628"/>
        <end position="659"/>
    </location>
</feature>
<name>A0A7W5ZPH3_9BACT</name>
<dbReference type="Proteomes" id="UP000541352">
    <property type="component" value="Unassembled WGS sequence"/>
</dbReference>
<evidence type="ECO:0000259" key="3">
    <source>
        <dbReference type="Pfam" id="PF01433"/>
    </source>
</evidence>
<accession>A0A7W5ZPH3</accession>
<feature type="domain" description="Peptidase M1 membrane alanine aminopeptidase" evidence="3">
    <location>
        <begin position="355"/>
        <end position="551"/>
    </location>
</feature>
<dbReference type="InterPro" id="IPR027268">
    <property type="entry name" value="Peptidase_M4/M1_CTD_sf"/>
</dbReference>
<dbReference type="Gene3D" id="1.10.390.10">
    <property type="entry name" value="Neutral Protease Domain 2"/>
    <property type="match status" value="1"/>
</dbReference>
<dbReference type="EMBL" id="JACIBY010000010">
    <property type="protein sequence ID" value="MBB3840355.1"/>
    <property type="molecule type" value="Genomic_DNA"/>
</dbReference>
<reference evidence="4 5" key="1">
    <citation type="submission" date="2020-08" db="EMBL/GenBank/DDBJ databases">
        <title>Genomic Encyclopedia of Type Strains, Phase IV (KMG-IV): sequencing the most valuable type-strain genomes for metagenomic binning, comparative biology and taxonomic classification.</title>
        <authorList>
            <person name="Goeker M."/>
        </authorList>
    </citation>
    <scope>NUCLEOTIDE SEQUENCE [LARGE SCALE GENOMIC DNA]</scope>
    <source>
        <strain evidence="4 5">DSM 17976</strain>
    </source>
</reference>
<dbReference type="GO" id="GO:0008270">
    <property type="term" value="F:zinc ion binding"/>
    <property type="evidence" value="ECO:0007669"/>
    <property type="project" value="InterPro"/>
</dbReference>
<dbReference type="RefSeq" id="WP_183977294.1">
    <property type="nucleotide sequence ID" value="NZ_JACIBY010000010.1"/>
</dbReference>
<proteinExistence type="predicted"/>
<keyword evidence="5" id="KW-1185">Reference proteome</keyword>
<sequence>MFRQLCLLFLIGLATLSHAQPTTSKYDPHVLFNPLFNYQPANEFRTGSGAPGPRYWQNRADYKIAATLDEGANQVSGEVEITYTNNSPETLPFLWLQLDQNAFNDNSRSGKTTPLSGGRYGNSGFEGGYVVSTVTVQQGKGKAAPAEYIVDDTRMQIRLAEPLKSGGDVIKVKVTYSFKIPSYASDRMGKLDTRNGIVYEMAQWYPRMCVFDDIEGWNVLPYLGAGEFYLDYGDYEYSVTVPWNHIVVGSGELLNPTEVLTSEQLKRLEEARKSDKTVMIRTEKEVKDKNSRPKQEGMLTWRFRCTNARDVAWATSQSFVWDAAKMNLPSGKPALAQSVYPVESAGNDSWGRSTEYVKGCLEFYSKYLLEYPYPVASNVAGIVGGMEYPGIVFCAHNDKKESLWGVTDHEFGHTWFPMIVGNNERKFAWMDEGFNTFINMLSTEAFNDGEYNQDRLDDIQNIAPTLFRDGADPIITIPDVIKTTNLGWDAYYKPAIGLKILREVVVGRDRFDYAFKQYVKRWAFKHPTPYDFFRSMEDGTGEDLGWFWKGWFYENYKLDQAVKEVQYVEQSPAKGSIITIENLEQWALPAVVELEETNGKKTRIQLPVEVFQRSGSWTFKAPTKGPLKSVTIDPDSKTPDVNPRNNTWRPARYISPDEN</sequence>
<feature type="signal peptide" evidence="2">
    <location>
        <begin position="1"/>
        <end position="19"/>
    </location>
</feature>
<comment type="caution">
    <text evidence="4">The sequence shown here is derived from an EMBL/GenBank/DDBJ whole genome shotgun (WGS) entry which is preliminary data.</text>
</comment>
<dbReference type="CDD" id="cd09604">
    <property type="entry name" value="M1_APN_like"/>
    <property type="match status" value="1"/>
</dbReference>
<dbReference type="GO" id="GO:0008237">
    <property type="term" value="F:metallopeptidase activity"/>
    <property type="evidence" value="ECO:0007669"/>
    <property type="project" value="InterPro"/>
</dbReference>
<dbReference type="SUPFAM" id="SSF55486">
    <property type="entry name" value="Metalloproteases ('zincins'), catalytic domain"/>
    <property type="match status" value="1"/>
</dbReference>
<protein>
    <recommendedName>
        <fullName evidence="3">Peptidase M1 membrane alanine aminopeptidase domain-containing protein</fullName>
    </recommendedName>
</protein>
<dbReference type="AlphaFoldDB" id="A0A7W5ZPH3"/>
<evidence type="ECO:0000256" key="1">
    <source>
        <dbReference type="SAM" id="MobiDB-lite"/>
    </source>
</evidence>
<gene>
    <name evidence="4" type="ORF">FHS57_004375</name>
</gene>
<organism evidence="4 5">
    <name type="scientific">Runella defluvii</name>
    <dbReference type="NCBI Taxonomy" id="370973"/>
    <lineage>
        <taxon>Bacteria</taxon>
        <taxon>Pseudomonadati</taxon>
        <taxon>Bacteroidota</taxon>
        <taxon>Cytophagia</taxon>
        <taxon>Cytophagales</taxon>
        <taxon>Spirosomataceae</taxon>
        <taxon>Runella</taxon>
    </lineage>
</organism>
<dbReference type="Pfam" id="PF01433">
    <property type="entry name" value="Peptidase_M1"/>
    <property type="match status" value="1"/>
</dbReference>
<evidence type="ECO:0000313" key="5">
    <source>
        <dbReference type="Proteomes" id="UP000541352"/>
    </source>
</evidence>
<dbReference type="InterPro" id="IPR014782">
    <property type="entry name" value="Peptidase_M1_dom"/>
</dbReference>
<keyword evidence="2" id="KW-0732">Signal</keyword>
<feature type="chain" id="PRO_5030802930" description="Peptidase M1 membrane alanine aminopeptidase domain-containing protein" evidence="2">
    <location>
        <begin position="20"/>
        <end position="659"/>
    </location>
</feature>